<feature type="region of interest" description="Disordered" evidence="1">
    <location>
        <begin position="310"/>
        <end position="337"/>
    </location>
</feature>
<gene>
    <name evidence="2" type="ORF">SLS53_004714</name>
</gene>
<comment type="caution">
    <text evidence="2">The sequence shown here is derived from an EMBL/GenBank/DDBJ whole genome shotgun (WGS) entry which is preliminary data.</text>
</comment>
<accession>A0AAN9UET9</accession>
<evidence type="ECO:0000313" key="2">
    <source>
        <dbReference type="EMBL" id="KAK7742128.1"/>
    </source>
</evidence>
<keyword evidence="3" id="KW-1185">Reference proteome</keyword>
<name>A0AAN9UET9_9PEZI</name>
<sequence length="380" mass="42934">MGPDGLLDYFIALISSKWSETKTTQDLKHIPMDVGILPSSDEVIVYSPRKNCLYKYRVGHVPKEVVKKLENLAISQDFGVGSFGQLYEVLKKTVQNRAISENPDEEYGKGVEGVVTMLAKLALQVGSFTGSDYTMVNDTKQIKVHVVLVDGLGESHRYSHFLHAGANLTSFLEDMEKTFSKYCDPYNEWAYKNWDMRIQSLKKQGSDEDPSLSRINGLIALHKATEKNDLPRWMYYTILKGGVKGEEVDIQDEESLKYMMEKASHPEAPACLMRIAEARFRNIFVELRFLEEKQLALAWIQETGCVPLDIEADMDGPQQPGESIEKNDKSDDDDFSFDPVSCYSLSYFYNLDPDNLGYKEGEQQQNDDSLGDLATLTPPG</sequence>
<evidence type="ECO:0000256" key="1">
    <source>
        <dbReference type="SAM" id="MobiDB-lite"/>
    </source>
</evidence>
<evidence type="ECO:0000313" key="3">
    <source>
        <dbReference type="Proteomes" id="UP001320245"/>
    </source>
</evidence>
<dbReference type="AlphaFoldDB" id="A0AAN9UET9"/>
<proteinExistence type="predicted"/>
<feature type="region of interest" description="Disordered" evidence="1">
    <location>
        <begin position="356"/>
        <end position="380"/>
    </location>
</feature>
<dbReference type="Proteomes" id="UP001320245">
    <property type="component" value="Unassembled WGS sequence"/>
</dbReference>
<organism evidence="2 3">
    <name type="scientific">Cytospora paraplurivora</name>
    <dbReference type="NCBI Taxonomy" id="2898453"/>
    <lineage>
        <taxon>Eukaryota</taxon>
        <taxon>Fungi</taxon>
        <taxon>Dikarya</taxon>
        <taxon>Ascomycota</taxon>
        <taxon>Pezizomycotina</taxon>
        <taxon>Sordariomycetes</taxon>
        <taxon>Sordariomycetidae</taxon>
        <taxon>Diaporthales</taxon>
        <taxon>Cytosporaceae</taxon>
        <taxon>Cytospora</taxon>
    </lineage>
</organism>
<dbReference type="EMBL" id="JAJSPL020000016">
    <property type="protein sequence ID" value="KAK7742128.1"/>
    <property type="molecule type" value="Genomic_DNA"/>
</dbReference>
<reference evidence="2 3" key="1">
    <citation type="journal article" date="2023" name="PLoS ONE">
        <title>Cytospora paraplurivora sp. nov. isolated from orchards with fruit tree decline syndrome in Ontario, Canada.</title>
        <authorList>
            <person name="Ilyukhin E."/>
            <person name="Nguyen H.D.T."/>
            <person name="Castle A.J."/>
            <person name="Ellouze W."/>
        </authorList>
    </citation>
    <scope>NUCLEOTIDE SEQUENCE [LARGE SCALE GENOMIC DNA]</scope>
    <source>
        <strain evidence="2 3">FDS-564</strain>
    </source>
</reference>
<protein>
    <submittedName>
        <fullName evidence="2">Uncharacterized protein</fullName>
    </submittedName>
</protein>